<dbReference type="AlphaFoldDB" id="A0A031K5T9"/>
<accession>A0A031K5T9</accession>
<evidence type="ECO:0000313" key="1">
    <source>
        <dbReference type="EMBL" id="EZP84630.1"/>
    </source>
</evidence>
<sequence>MADERACEGACSGCLSRLCNDDVVISQPDIAPSVSGVMIYAMTAKLPPLACAVLLLAACSRSDEPAPVAVALEHIDCAVGGEPELKPACSVERVEKDGALTLVVHHPDGGYRRFAVAKGGAGVTTKDSATPPKVRVAGDRLDVTVGTDRYLFPATVKHDAPR</sequence>
<comment type="caution">
    <text evidence="1">The sequence shown here is derived from an EMBL/GenBank/DDBJ whole genome shotgun (WGS) entry which is preliminary data.</text>
</comment>
<proteinExistence type="predicted"/>
<dbReference type="PATRIC" id="fig|158500.4.peg.397"/>
<dbReference type="Proteomes" id="UP000024329">
    <property type="component" value="Unassembled WGS sequence"/>
</dbReference>
<dbReference type="EMBL" id="JFYZ01000001">
    <property type="protein sequence ID" value="EZP84630.1"/>
    <property type="molecule type" value="Genomic_DNA"/>
</dbReference>
<dbReference type="STRING" id="158500.BES08_01995"/>
<gene>
    <name evidence="1" type="ORF">BV97_00386</name>
</gene>
<name>A0A031K5T9_9SPHN</name>
<evidence type="ECO:0000313" key="2">
    <source>
        <dbReference type="Proteomes" id="UP000024329"/>
    </source>
</evidence>
<protein>
    <submittedName>
        <fullName evidence="1">Uncharacterized protein</fullName>
    </submittedName>
</protein>
<reference evidence="1 2" key="1">
    <citation type="submission" date="2014-03" db="EMBL/GenBank/DDBJ databases">
        <title>Whole genome sequence of Novosphingobium resinovorum KF1.</title>
        <authorList>
            <person name="Gan H.M."/>
            <person name="Gan H.Y."/>
            <person name="Chew T.H."/>
            <person name="Savka M.A."/>
        </authorList>
    </citation>
    <scope>NUCLEOTIDE SEQUENCE [LARGE SCALE GENOMIC DNA]</scope>
    <source>
        <strain evidence="1 2">KF1</strain>
    </source>
</reference>
<organism evidence="1 2">
    <name type="scientific">Novosphingobium resinovorum</name>
    <dbReference type="NCBI Taxonomy" id="158500"/>
    <lineage>
        <taxon>Bacteria</taxon>
        <taxon>Pseudomonadati</taxon>
        <taxon>Pseudomonadota</taxon>
        <taxon>Alphaproteobacteria</taxon>
        <taxon>Sphingomonadales</taxon>
        <taxon>Sphingomonadaceae</taxon>
        <taxon>Novosphingobium</taxon>
    </lineage>
</organism>